<organism evidence="3 4">
    <name type="scientific">Novosphingobium colocasiae</name>
    <dbReference type="NCBI Taxonomy" id="1256513"/>
    <lineage>
        <taxon>Bacteria</taxon>
        <taxon>Pseudomonadati</taxon>
        <taxon>Pseudomonadota</taxon>
        <taxon>Alphaproteobacteria</taxon>
        <taxon>Sphingomonadales</taxon>
        <taxon>Sphingomonadaceae</taxon>
        <taxon>Novosphingobium</taxon>
    </lineage>
</organism>
<evidence type="ECO:0000259" key="2">
    <source>
        <dbReference type="Pfam" id="PF01636"/>
    </source>
</evidence>
<sequence length="399" mass="44540">MATDVNAIQDAPATATRNSDPWDRTAVEPRLKVILDRTVEWRPRGPYRAKSDAEIAAMLTRFFSHHGQRDVVVSGVRRMSGGASKEQFFFDIAHADLPEGERLILRMDPLECIAQTCRGREAQLQTAMGAVLPVAPVRLVDMDAEVMDQPGSILEFVHGVTEPSDSSAKGVSGMGSQMGDWAPRLAPQFVDAFVKTHGFDWAGADLSLFAAPRPGTTDAALWQVNYWSELWWNAVVEPIPVITLCERWLRENLPVCENPVVVHGDLRIGNFMFEEPSGRFTAILDWELGHLGDYHEDIAWAIQRLFGNWDSAGNFLVSGLLPRDEFIARYEAQSGNVVDPKTLRYYEILNAYKCASMDLGQALRAAHEHNNHQENVLTWLGAAGGVFLNQIVKMIREEI</sequence>
<proteinExistence type="predicted"/>
<keyword evidence="4" id="KW-1185">Reference proteome</keyword>
<dbReference type="EMBL" id="BMZA01000002">
    <property type="protein sequence ID" value="GGY98286.1"/>
    <property type="molecule type" value="Genomic_DNA"/>
</dbReference>
<gene>
    <name evidence="3" type="ORF">GCM10011614_11780</name>
</gene>
<protein>
    <recommendedName>
        <fullName evidence="2">Aminoglycoside phosphotransferase domain-containing protein</fullName>
    </recommendedName>
</protein>
<evidence type="ECO:0000256" key="1">
    <source>
        <dbReference type="SAM" id="MobiDB-lite"/>
    </source>
</evidence>
<dbReference type="InterPro" id="IPR011009">
    <property type="entry name" value="Kinase-like_dom_sf"/>
</dbReference>
<reference evidence="3" key="1">
    <citation type="journal article" date="2014" name="Int. J. Syst. Evol. Microbiol.">
        <title>Complete genome sequence of Corynebacterium casei LMG S-19264T (=DSM 44701T), isolated from a smear-ripened cheese.</title>
        <authorList>
            <consortium name="US DOE Joint Genome Institute (JGI-PGF)"/>
            <person name="Walter F."/>
            <person name="Albersmeier A."/>
            <person name="Kalinowski J."/>
            <person name="Ruckert C."/>
        </authorList>
    </citation>
    <scope>NUCLEOTIDE SEQUENCE</scope>
    <source>
        <strain evidence="3">KCTC 32255</strain>
    </source>
</reference>
<evidence type="ECO:0000313" key="4">
    <source>
        <dbReference type="Proteomes" id="UP000648075"/>
    </source>
</evidence>
<dbReference type="Gene3D" id="3.90.1200.10">
    <property type="match status" value="1"/>
</dbReference>
<dbReference type="PANTHER" id="PTHR21310:SF57">
    <property type="entry name" value="BLR2944 PROTEIN"/>
    <property type="match status" value="1"/>
</dbReference>
<dbReference type="InterPro" id="IPR051678">
    <property type="entry name" value="AGP_Transferase"/>
</dbReference>
<dbReference type="AlphaFoldDB" id="A0A918PDA6"/>
<dbReference type="CDD" id="cd05154">
    <property type="entry name" value="ACAD10_11_N-like"/>
    <property type="match status" value="1"/>
</dbReference>
<dbReference type="Pfam" id="PF01636">
    <property type="entry name" value="APH"/>
    <property type="match status" value="1"/>
</dbReference>
<feature type="domain" description="Aminoglycoside phosphotransferase" evidence="2">
    <location>
        <begin position="76"/>
        <end position="330"/>
    </location>
</feature>
<name>A0A918PDA6_9SPHN</name>
<comment type="caution">
    <text evidence="3">The sequence shown here is derived from an EMBL/GenBank/DDBJ whole genome shotgun (WGS) entry which is preliminary data.</text>
</comment>
<dbReference type="InterPro" id="IPR041726">
    <property type="entry name" value="ACAD10_11_N"/>
</dbReference>
<dbReference type="PANTHER" id="PTHR21310">
    <property type="entry name" value="AMINOGLYCOSIDE PHOSPHOTRANSFERASE-RELATED-RELATED"/>
    <property type="match status" value="1"/>
</dbReference>
<feature type="region of interest" description="Disordered" evidence="1">
    <location>
        <begin position="1"/>
        <end position="22"/>
    </location>
</feature>
<dbReference type="SUPFAM" id="SSF56112">
    <property type="entry name" value="Protein kinase-like (PK-like)"/>
    <property type="match status" value="1"/>
</dbReference>
<reference evidence="3" key="2">
    <citation type="submission" date="2020-09" db="EMBL/GenBank/DDBJ databases">
        <authorList>
            <person name="Sun Q."/>
            <person name="Kim S."/>
        </authorList>
    </citation>
    <scope>NUCLEOTIDE SEQUENCE</scope>
    <source>
        <strain evidence="3">KCTC 32255</strain>
    </source>
</reference>
<dbReference type="Gene3D" id="3.30.200.20">
    <property type="entry name" value="Phosphorylase Kinase, domain 1"/>
    <property type="match status" value="1"/>
</dbReference>
<dbReference type="InterPro" id="IPR002575">
    <property type="entry name" value="Aminoglycoside_PTrfase"/>
</dbReference>
<evidence type="ECO:0000313" key="3">
    <source>
        <dbReference type="EMBL" id="GGY98286.1"/>
    </source>
</evidence>
<dbReference type="Proteomes" id="UP000648075">
    <property type="component" value="Unassembled WGS sequence"/>
</dbReference>
<accession>A0A918PDA6</accession>